<feature type="compositionally biased region" description="Low complexity" evidence="2">
    <location>
        <begin position="54"/>
        <end position="72"/>
    </location>
</feature>
<feature type="region of interest" description="Disordered" evidence="2">
    <location>
        <begin position="216"/>
        <end position="259"/>
    </location>
</feature>
<accession>A0AAQ3NEG6</accession>
<keyword evidence="1" id="KW-0175">Coiled coil</keyword>
<sequence>MKTVESPGCCSCCCSYSMAYRRRQSLSRASTFKEEFHDPTSLDVAKDSDHNHASPPILSPSSSSTSSSSSLPTQPPKPSASRYQPSLSFAFATPDSDHQRSKSFEAYGNSNSKSGFWGVIAQKAKSILDDDKPISPHGIKPQTTKSYSFNTFSAPPATQNTPSEFKPVYESLDTNRKVDGPKFRKGLDRITSSLNQLGDTFEKAFEEGRTIMESKTADLRTQIRRKSSNSGDTHQTSDLRNPLQEAAEKEKQSSHESKLKASRDVRWQLRNHVTLPSLVHVVKACSVLHNFGVLNSLKVSIRVTLVTYIGIHTQCRGMKLSLTYYETEGVIVVYPNQQFWFLNVALATAAKAKLLLRELKSVKADLAFAKARCAQLEEENKILRDKGGSDKGQNGEDDDDMIRHQLETLLAEKARLANENETYARENRFLREIVEYHQLTMQDVVYINEGMEEVTEVYPSDVSGVTRLLSVTPRSPSPARDVLVSPGLPMLSKEIFTVKEEDENSTTEVETPATV</sequence>
<evidence type="ECO:0000313" key="4">
    <source>
        <dbReference type="Proteomes" id="UP001374535"/>
    </source>
</evidence>
<dbReference type="EMBL" id="CP144695">
    <property type="protein sequence ID" value="WVZ08699.1"/>
    <property type="molecule type" value="Genomic_DNA"/>
</dbReference>
<keyword evidence="4" id="KW-1185">Reference proteome</keyword>
<evidence type="ECO:0000256" key="2">
    <source>
        <dbReference type="SAM" id="MobiDB-lite"/>
    </source>
</evidence>
<protein>
    <submittedName>
        <fullName evidence="3">Uncharacterized protein</fullName>
    </submittedName>
</protein>
<dbReference type="Proteomes" id="UP001374535">
    <property type="component" value="Chromosome 6"/>
</dbReference>
<evidence type="ECO:0000256" key="1">
    <source>
        <dbReference type="SAM" id="Coils"/>
    </source>
</evidence>
<reference evidence="3 4" key="1">
    <citation type="journal article" date="2023" name="Life. Sci Alliance">
        <title>Evolutionary insights into 3D genome organization and epigenetic landscape of Vigna mungo.</title>
        <authorList>
            <person name="Junaid A."/>
            <person name="Singh B."/>
            <person name="Bhatia S."/>
        </authorList>
    </citation>
    <scope>NUCLEOTIDE SEQUENCE [LARGE SCALE GENOMIC DNA]</scope>
    <source>
        <strain evidence="3">Urdbean</strain>
    </source>
</reference>
<feature type="compositionally biased region" description="Polar residues" evidence="2">
    <location>
        <begin position="228"/>
        <end position="239"/>
    </location>
</feature>
<feature type="compositionally biased region" description="Basic and acidic residues" evidence="2">
    <location>
        <begin position="32"/>
        <end position="52"/>
    </location>
</feature>
<dbReference type="AlphaFoldDB" id="A0AAQ3NEG6"/>
<feature type="compositionally biased region" description="Polar residues" evidence="2">
    <location>
        <begin position="141"/>
        <end position="163"/>
    </location>
</feature>
<feature type="region of interest" description="Disordered" evidence="2">
    <location>
        <begin position="128"/>
        <end position="165"/>
    </location>
</feature>
<evidence type="ECO:0000313" key="3">
    <source>
        <dbReference type="EMBL" id="WVZ08699.1"/>
    </source>
</evidence>
<feature type="compositionally biased region" description="Basic and acidic residues" evidence="2">
    <location>
        <begin position="246"/>
        <end position="259"/>
    </location>
</feature>
<gene>
    <name evidence="3" type="ORF">V8G54_022045</name>
</gene>
<proteinExistence type="predicted"/>
<dbReference type="PANTHER" id="PTHR31016:SF20">
    <property type="entry name" value="HEAT-INDUCIBLE TRANSCRIPTION REPRESSOR-RELATED"/>
    <property type="match status" value="1"/>
</dbReference>
<feature type="region of interest" description="Disordered" evidence="2">
    <location>
        <begin position="32"/>
        <end position="84"/>
    </location>
</feature>
<feature type="coiled-coil region" evidence="1">
    <location>
        <begin position="352"/>
        <end position="433"/>
    </location>
</feature>
<name>A0AAQ3NEG6_VIGMU</name>
<organism evidence="3 4">
    <name type="scientific">Vigna mungo</name>
    <name type="common">Black gram</name>
    <name type="synonym">Phaseolus mungo</name>
    <dbReference type="NCBI Taxonomy" id="3915"/>
    <lineage>
        <taxon>Eukaryota</taxon>
        <taxon>Viridiplantae</taxon>
        <taxon>Streptophyta</taxon>
        <taxon>Embryophyta</taxon>
        <taxon>Tracheophyta</taxon>
        <taxon>Spermatophyta</taxon>
        <taxon>Magnoliopsida</taxon>
        <taxon>eudicotyledons</taxon>
        <taxon>Gunneridae</taxon>
        <taxon>Pentapetalae</taxon>
        <taxon>rosids</taxon>
        <taxon>fabids</taxon>
        <taxon>Fabales</taxon>
        <taxon>Fabaceae</taxon>
        <taxon>Papilionoideae</taxon>
        <taxon>50 kb inversion clade</taxon>
        <taxon>NPAAA clade</taxon>
        <taxon>indigoferoid/millettioid clade</taxon>
        <taxon>Phaseoleae</taxon>
        <taxon>Vigna</taxon>
    </lineage>
</organism>
<dbReference type="PANTHER" id="PTHR31016">
    <property type="entry name" value="OS04G0228100 PROTEIN"/>
    <property type="match status" value="1"/>
</dbReference>